<keyword evidence="1" id="KW-0472">Membrane</keyword>
<evidence type="ECO:0000313" key="3">
    <source>
        <dbReference type="Proteomes" id="UP000177126"/>
    </source>
</evidence>
<evidence type="ECO:0000313" key="2">
    <source>
        <dbReference type="EMBL" id="OGZ41210.1"/>
    </source>
</evidence>
<evidence type="ECO:0000256" key="1">
    <source>
        <dbReference type="SAM" id="Phobius"/>
    </source>
</evidence>
<keyword evidence="1" id="KW-1133">Transmembrane helix</keyword>
<gene>
    <name evidence="2" type="ORF">A3B04_00225</name>
</gene>
<reference evidence="2 3" key="1">
    <citation type="journal article" date="2016" name="Nat. Commun.">
        <title>Thousands of microbial genomes shed light on interconnected biogeochemical processes in an aquifer system.</title>
        <authorList>
            <person name="Anantharaman K."/>
            <person name="Brown C.T."/>
            <person name="Hug L.A."/>
            <person name="Sharon I."/>
            <person name="Castelle C.J."/>
            <person name="Probst A.J."/>
            <person name="Thomas B.C."/>
            <person name="Singh A."/>
            <person name="Wilkins M.J."/>
            <person name="Karaoz U."/>
            <person name="Brodie E.L."/>
            <person name="Williams K.H."/>
            <person name="Hubbard S.S."/>
            <person name="Banfield J.F."/>
        </authorList>
    </citation>
    <scope>NUCLEOTIDE SEQUENCE [LARGE SCALE GENOMIC DNA]</scope>
</reference>
<comment type="caution">
    <text evidence="2">The sequence shown here is derived from an EMBL/GenBank/DDBJ whole genome shotgun (WGS) entry which is preliminary data.</text>
</comment>
<accession>A0A1G2FUB6</accession>
<dbReference type="EMBL" id="MHNF01000016">
    <property type="protein sequence ID" value="OGZ41210.1"/>
    <property type="molecule type" value="Genomic_DNA"/>
</dbReference>
<feature type="transmembrane region" description="Helical" evidence="1">
    <location>
        <begin position="186"/>
        <end position="209"/>
    </location>
</feature>
<keyword evidence="1" id="KW-0812">Transmembrane</keyword>
<name>A0A1G2FUB6_9BACT</name>
<proteinExistence type="predicted"/>
<protein>
    <submittedName>
        <fullName evidence="2">Uncharacterized protein</fullName>
    </submittedName>
</protein>
<sequence length="220" mass="25217">MSNKITIFIISSVAFTFLPLIALAHQPRLVESNGIIQVKNPEISQAFYGQLNGIYQDFKIDSAEPFNLYVNVLAPDLPMMETDMSAEIFKLTPSTTSLAVLDGDKFNWTKFYEPFAGDNYLKGPEFRQEVGEGQYLIRVFSSNYKGKYSLVVGEQEFFSLGEYWQTLTILPALKKDFFNKSLVTMFFNYIGLYLLGVLLILAAVIFFIWRTIKRYKKAKL</sequence>
<organism evidence="2 3">
    <name type="scientific">Candidatus Portnoybacteria bacterium RIFCSPLOWO2_02_FULL_39_11</name>
    <dbReference type="NCBI Taxonomy" id="1802001"/>
    <lineage>
        <taxon>Bacteria</taxon>
        <taxon>Candidatus Portnoyibacteriota</taxon>
    </lineage>
</organism>
<dbReference type="AlphaFoldDB" id="A0A1G2FUB6"/>
<dbReference type="Proteomes" id="UP000177126">
    <property type="component" value="Unassembled WGS sequence"/>
</dbReference>